<sequence length="302" mass="32170">MSDSHSSLPPSGLLAAASGLGGDGGDDNPRRRHLPSTHAVDANPAFPDEEEKPDPDPNDGNDPTSAAFGGGGRCRKKKCAGISPPLRCPVCRKEFANPKALHGHMRCHPDRSWRGITPPALRPESEKEVAASLVRLSGSEDAWVKRYRCSRCGRDFDTRQALGGHRASHRSVKGCHAKSTYEGRNGNGDHGAMRNDGRPGGHVGKGGIRAKIGDRRRRRWKTSTEAAAAAESSTAKEMATDTVVHATAAAEVVAETAEVAAAVERRGLLLDLNLPVPPEDKKDDSSSGIIDLNKKLPGHDDE</sequence>
<feature type="domain" description="C2H2-type" evidence="3">
    <location>
        <begin position="86"/>
        <end position="108"/>
    </location>
</feature>
<dbReference type="EMBL" id="CM017880">
    <property type="protein sequence ID" value="KAG1361067.1"/>
    <property type="molecule type" value="Genomic_DNA"/>
</dbReference>
<dbReference type="SMART" id="SM00355">
    <property type="entry name" value="ZnF_C2H2"/>
    <property type="match status" value="2"/>
</dbReference>
<proteinExistence type="predicted"/>
<dbReference type="PROSITE" id="PS50157">
    <property type="entry name" value="ZINC_FINGER_C2H2_2"/>
    <property type="match status" value="2"/>
</dbReference>
<dbReference type="InterPro" id="IPR013087">
    <property type="entry name" value="Znf_C2H2_type"/>
</dbReference>
<dbReference type="Gene3D" id="3.30.160.60">
    <property type="entry name" value="Classic Zinc Finger"/>
    <property type="match status" value="1"/>
</dbReference>
<organism evidence="5 6">
    <name type="scientific">Cocos nucifera</name>
    <name type="common">Coconut palm</name>
    <dbReference type="NCBI Taxonomy" id="13894"/>
    <lineage>
        <taxon>Eukaryota</taxon>
        <taxon>Viridiplantae</taxon>
        <taxon>Streptophyta</taxon>
        <taxon>Embryophyta</taxon>
        <taxon>Tracheophyta</taxon>
        <taxon>Spermatophyta</taxon>
        <taxon>Magnoliopsida</taxon>
        <taxon>Liliopsida</taxon>
        <taxon>Arecaceae</taxon>
        <taxon>Arecoideae</taxon>
        <taxon>Cocoseae</taxon>
        <taxon>Attaleinae</taxon>
        <taxon>Cocos</taxon>
    </lineage>
</organism>
<feature type="domain" description="C2H2-type" evidence="3">
    <location>
        <begin position="147"/>
        <end position="174"/>
    </location>
</feature>
<evidence type="ECO:0000313" key="6">
    <source>
        <dbReference type="Proteomes" id="UP000797356"/>
    </source>
</evidence>
<dbReference type="PANTHER" id="PTHR47591">
    <property type="entry name" value="ZINC FINGER PROTEIN ZAT2-RELATED"/>
    <property type="match status" value="1"/>
</dbReference>
<dbReference type="Proteomes" id="UP000797356">
    <property type="component" value="Chromosome 9"/>
</dbReference>
<accession>A0A8K0N7F6</accession>
<evidence type="ECO:0000259" key="3">
    <source>
        <dbReference type="PROSITE" id="PS50157"/>
    </source>
</evidence>
<dbReference type="AlphaFoldDB" id="A0A8K0N7F6"/>
<dbReference type="OrthoDB" id="6077919at2759"/>
<comment type="caution">
    <text evidence="5">The sequence shown here is derived from an EMBL/GenBank/DDBJ whole genome shotgun (WGS) entry which is preliminary data.</text>
</comment>
<dbReference type="Pfam" id="PF13912">
    <property type="entry name" value="zf-C2H2_6"/>
    <property type="match status" value="2"/>
</dbReference>
<feature type="compositionally biased region" description="Acidic residues" evidence="2">
    <location>
        <begin position="47"/>
        <end position="59"/>
    </location>
</feature>
<keyword evidence="1" id="KW-0862">Zinc</keyword>
<feature type="region of interest" description="Disordered" evidence="2">
    <location>
        <begin position="164"/>
        <end position="223"/>
    </location>
</feature>
<feature type="compositionally biased region" description="Low complexity" evidence="2">
    <location>
        <begin position="1"/>
        <end position="18"/>
    </location>
</feature>
<evidence type="ECO:0000313" key="5">
    <source>
        <dbReference type="EMBL" id="KAG1361068.1"/>
    </source>
</evidence>
<keyword evidence="1" id="KW-0863">Zinc-finger</keyword>
<evidence type="ECO:0000256" key="1">
    <source>
        <dbReference type="PROSITE-ProRule" id="PRU00042"/>
    </source>
</evidence>
<feature type="compositionally biased region" description="Basic and acidic residues" evidence="2">
    <location>
        <begin position="292"/>
        <end position="302"/>
    </location>
</feature>
<dbReference type="GO" id="GO:0008270">
    <property type="term" value="F:zinc ion binding"/>
    <property type="evidence" value="ECO:0007669"/>
    <property type="project" value="UniProtKB-KW"/>
</dbReference>
<evidence type="ECO:0000313" key="4">
    <source>
        <dbReference type="EMBL" id="KAG1361067.1"/>
    </source>
</evidence>
<dbReference type="PANTHER" id="PTHR47591:SF1">
    <property type="entry name" value="ZINC FINGER PROTEIN ZAT2-RELATED"/>
    <property type="match status" value="1"/>
</dbReference>
<reference evidence="5" key="2">
    <citation type="submission" date="2019-07" db="EMBL/GenBank/DDBJ databases">
        <authorList>
            <person name="Yang Y."/>
            <person name="Bocs S."/>
            <person name="Baudouin L."/>
        </authorList>
    </citation>
    <scope>NUCLEOTIDE SEQUENCE</scope>
    <source>
        <tissue evidence="5">Spear leaf of Hainan Tall coconut</tissue>
    </source>
</reference>
<dbReference type="PROSITE" id="PS00028">
    <property type="entry name" value="ZINC_FINGER_C2H2_1"/>
    <property type="match status" value="2"/>
</dbReference>
<reference evidence="5" key="1">
    <citation type="journal article" date="2017" name="Gigascience">
        <title>The genome draft of coconut (Cocos nucifera).</title>
        <authorList>
            <person name="Xiao Y."/>
            <person name="Xu P."/>
            <person name="Fan H."/>
            <person name="Baudouin L."/>
            <person name="Xia W."/>
            <person name="Bocs S."/>
            <person name="Xu J."/>
            <person name="Li Q."/>
            <person name="Guo A."/>
            <person name="Zhou L."/>
            <person name="Li J."/>
            <person name="Wu Y."/>
            <person name="Ma Z."/>
            <person name="Armero A."/>
            <person name="Issali A.E."/>
            <person name="Liu N."/>
            <person name="Peng M."/>
            <person name="Yang Y."/>
        </authorList>
    </citation>
    <scope>NUCLEOTIDE SEQUENCE</scope>
    <source>
        <tissue evidence="5">Spear leaf of Hainan Tall coconut</tissue>
    </source>
</reference>
<feature type="compositionally biased region" description="Basic residues" evidence="2">
    <location>
        <begin position="166"/>
        <end position="176"/>
    </location>
</feature>
<evidence type="ECO:0000256" key="2">
    <source>
        <dbReference type="SAM" id="MobiDB-lite"/>
    </source>
</evidence>
<dbReference type="SUPFAM" id="SSF57667">
    <property type="entry name" value="beta-beta-alpha zinc fingers"/>
    <property type="match status" value="1"/>
</dbReference>
<dbReference type="InterPro" id="IPR036236">
    <property type="entry name" value="Znf_C2H2_sf"/>
</dbReference>
<feature type="region of interest" description="Disordered" evidence="2">
    <location>
        <begin position="1"/>
        <end position="75"/>
    </location>
</feature>
<protein>
    <recommendedName>
        <fullName evidence="3">C2H2-type domain-containing protein</fullName>
    </recommendedName>
</protein>
<dbReference type="EMBL" id="CM017880">
    <property type="protein sequence ID" value="KAG1361068.1"/>
    <property type="molecule type" value="Genomic_DNA"/>
</dbReference>
<keyword evidence="6" id="KW-1185">Reference proteome</keyword>
<name>A0A8K0N7F6_COCNU</name>
<feature type="region of interest" description="Disordered" evidence="2">
    <location>
        <begin position="267"/>
        <end position="302"/>
    </location>
</feature>
<keyword evidence="1" id="KW-0479">Metal-binding</keyword>
<gene>
    <name evidence="4" type="ORF">COCNU_09G005300</name>
    <name evidence="5" type="ORF">COCNU_09G005310</name>
</gene>